<dbReference type="AlphaFoldDB" id="A0A9P1IRT9"/>
<keyword evidence="3" id="KW-1185">Reference proteome</keyword>
<proteinExistence type="predicted"/>
<accession>A0A9P1IRT9</accession>
<feature type="signal peptide" evidence="1">
    <location>
        <begin position="1"/>
        <end position="18"/>
    </location>
</feature>
<comment type="caution">
    <text evidence="2">The sequence shown here is derived from an EMBL/GenBank/DDBJ whole genome shotgun (WGS) entry which is preliminary data.</text>
</comment>
<organism evidence="2 3">
    <name type="scientific">Caenorhabditis angaria</name>
    <dbReference type="NCBI Taxonomy" id="860376"/>
    <lineage>
        <taxon>Eukaryota</taxon>
        <taxon>Metazoa</taxon>
        <taxon>Ecdysozoa</taxon>
        <taxon>Nematoda</taxon>
        <taxon>Chromadorea</taxon>
        <taxon>Rhabditida</taxon>
        <taxon>Rhabditina</taxon>
        <taxon>Rhabditomorpha</taxon>
        <taxon>Rhabditoidea</taxon>
        <taxon>Rhabditidae</taxon>
        <taxon>Peloderinae</taxon>
        <taxon>Caenorhabditis</taxon>
    </lineage>
</organism>
<dbReference type="Proteomes" id="UP001152747">
    <property type="component" value="Unassembled WGS sequence"/>
</dbReference>
<sequence>MLKFPIFFSIFLISISQTKDIIFETCKTCDELAKITDFQEFDIQVRQYIEICREPRTNTWIICDRLVGNFWDLLKKSKNPADSCRQKGYCKIVTSKWSLFATS</sequence>
<keyword evidence="1" id="KW-0732">Signal</keyword>
<evidence type="ECO:0000313" key="3">
    <source>
        <dbReference type="Proteomes" id="UP001152747"/>
    </source>
</evidence>
<dbReference type="EMBL" id="CANHGI010000005">
    <property type="protein sequence ID" value="CAI5450135.1"/>
    <property type="molecule type" value="Genomic_DNA"/>
</dbReference>
<evidence type="ECO:0000313" key="2">
    <source>
        <dbReference type="EMBL" id="CAI5450135.1"/>
    </source>
</evidence>
<evidence type="ECO:0008006" key="4">
    <source>
        <dbReference type="Google" id="ProtNLM"/>
    </source>
</evidence>
<reference evidence="2" key="1">
    <citation type="submission" date="2022-11" db="EMBL/GenBank/DDBJ databases">
        <authorList>
            <person name="Kikuchi T."/>
        </authorList>
    </citation>
    <scope>NUCLEOTIDE SEQUENCE</scope>
    <source>
        <strain evidence="2">PS1010</strain>
    </source>
</reference>
<feature type="chain" id="PRO_5040154917" description="Saposin B-type domain-containing protein" evidence="1">
    <location>
        <begin position="19"/>
        <end position="103"/>
    </location>
</feature>
<protein>
    <recommendedName>
        <fullName evidence="4">Saposin B-type domain-containing protein</fullName>
    </recommendedName>
</protein>
<evidence type="ECO:0000256" key="1">
    <source>
        <dbReference type="SAM" id="SignalP"/>
    </source>
</evidence>
<gene>
    <name evidence="2" type="ORF">CAMP_LOCUS12772</name>
</gene>
<name>A0A9P1IRT9_9PELO</name>